<accession>A0ABD2CG47</accession>
<evidence type="ECO:0000313" key="3">
    <source>
        <dbReference type="Proteomes" id="UP001607303"/>
    </source>
</evidence>
<evidence type="ECO:0000313" key="2">
    <source>
        <dbReference type="EMBL" id="KAL2743800.1"/>
    </source>
</evidence>
<organism evidence="2 3">
    <name type="scientific">Vespula maculifrons</name>
    <name type="common">Eastern yellow jacket</name>
    <name type="synonym">Wasp</name>
    <dbReference type="NCBI Taxonomy" id="7453"/>
    <lineage>
        <taxon>Eukaryota</taxon>
        <taxon>Metazoa</taxon>
        <taxon>Ecdysozoa</taxon>
        <taxon>Arthropoda</taxon>
        <taxon>Hexapoda</taxon>
        <taxon>Insecta</taxon>
        <taxon>Pterygota</taxon>
        <taxon>Neoptera</taxon>
        <taxon>Endopterygota</taxon>
        <taxon>Hymenoptera</taxon>
        <taxon>Apocrita</taxon>
        <taxon>Aculeata</taxon>
        <taxon>Vespoidea</taxon>
        <taxon>Vespidae</taxon>
        <taxon>Vespinae</taxon>
        <taxon>Vespula</taxon>
    </lineage>
</organism>
<gene>
    <name evidence="2" type="ORF">V1477_008058</name>
</gene>
<dbReference type="Proteomes" id="UP001607303">
    <property type="component" value="Unassembled WGS sequence"/>
</dbReference>
<feature type="region of interest" description="Disordered" evidence="1">
    <location>
        <begin position="1"/>
        <end position="36"/>
    </location>
</feature>
<dbReference type="EMBL" id="JAYRBN010000054">
    <property type="protein sequence ID" value="KAL2743800.1"/>
    <property type="molecule type" value="Genomic_DNA"/>
</dbReference>
<reference evidence="2 3" key="1">
    <citation type="journal article" date="2024" name="Ann. Entomol. Soc. Am.">
        <title>Genomic analyses of the southern and eastern yellowjacket wasps (Hymenoptera: Vespidae) reveal evolutionary signatures of social life.</title>
        <authorList>
            <person name="Catto M.A."/>
            <person name="Caine P.B."/>
            <person name="Orr S.E."/>
            <person name="Hunt B.G."/>
            <person name="Goodisman M.A.D."/>
        </authorList>
    </citation>
    <scope>NUCLEOTIDE SEQUENCE [LARGE SCALE GENOMIC DNA]</scope>
    <source>
        <strain evidence="2">232</strain>
        <tissue evidence="2">Head and thorax</tissue>
    </source>
</reference>
<proteinExistence type="predicted"/>
<evidence type="ECO:0000256" key="1">
    <source>
        <dbReference type="SAM" id="MobiDB-lite"/>
    </source>
</evidence>
<protein>
    <submittedName>
        <fullName evidence="2">Uncharacterized protein</fullName>
    </submittedName>
</protein>
<comment type="caution">
    <text evidence="2">The sequence shown here is derived from an EMBL/GenBank/DDBJ whole genome shotgun (WGS) entry which is preliminary data.</text>
</comment>
<feature type="compositionally biased region" description="Basic and acidic residues" evidence="1">
    <location>
        <begin position="1"/>
        <end position="11"/>
    </location>
</feature>
<sequence>MENWKGFKDTVKPSSKLSNYLEGKGYTNRKRADGNKILQDEGLKKAKRYVWLFNLQRRKVKAQKLESN</sequence>
<name>A0ABD2CG47_VESMC</name>
<keyword evidence="3" id="KW-1185">Reference proteome</keyword>
<dbReference type="AlphaFoldDB" id="A0ABD2CG47"/>